<evidence type="ECO:0000313" key="4">
    <source>
        <dbReference type="EMBL" id="KHN32487.1"/>
    </source>
</evidence>
<sequence length="78" mass="8867">MGEDPGVLEVVRQLDKACSEAGFLYVKGHGVPEALLKEVRDVTRRYFELPYEEKAKIKMTPATGFRFNMLGYIDLLCI</sequence>
<dbReference type="Gene3D" id="2.60.120.330">
    <property type="entry name" value="B-lactam Antibiotic, Isopenicillin N Synthase, Chain"/>
    <property type="match status" value="1"/>
</dbReference>
<evidence type="ECO:0000256" key="1">
    <source>
        <dbReference type="ARBA" id="ARBA00022723"/>
    </source>
</evidence>
<dbReference type="AlphaFoldDB" id="A0A0B2RKU1"/>
<keyword evidence="2" id="KW-0408">Iron</keyword>
<dbReference type="InterPro" id="IPR050231">
    <property type="entry name" value="Iron_ascorbate_oxido_reductase"/>
</dbReference>
<dbReference type="Proteomes" id="UP000053555">
    <property type="component" value="Unassembled WGS sequence"/>
</dbReference>
<dbReference type="PANTHER" id="PTHR47990">
    <property type="entry name" value="2-OXOGLUTARATE (2OG) AND FE(II)-DEPENDENT OXYGENASE SUPERFAMILY PROTEIN-RELATED"/>
    <property type="match status" value="1"/>
</dbReference>
<evidence type="ECO:0000256" key="2">
    <source>
        <dbReference type="ARBA" id="ARBA00023004"/>
    </source>
</evidence>
<dbReference type="EMBL" id="KN650155">
    <property type="protein sequence ID" value="KHN32487.1"/>
    <property type="molecule type" value="Genomic_DNA"/>
</dbReference>
<protein>
    <submittedName>
        <fullName evidence="4">1-aminocyclopropane-1-carboxylate oxidase</fullName>
    </submittedName>
</protein>
<gene>
    <name evidence="4" type="ORF">glysoja_049509</name>
</gene>
<dbReference type="Pfam" id="PF14226">
    <property type="entry name" value="DIOX_N"/>
    <property type="match status" value="1"/>
</dbReference>
<dbReference type="InterPro" id="IPR026992">
    <property type="entry name" value="DIOX_N"/>
</dbReference>
<keyword evidence="1" id="KW-0479">Metal-binding</keyword>
<feature type="domain" description="Non-haem dioxygenase N-terminal" evidence="3">
    <location>
        <begin position="8"/>
        <end position="68"/>
    </location>
</feature>
<organism evidence="4">
    <name type="scientific">Glycine soja</name>
    <name type="common">Wild soybean</name>
    <dbReference type="NCBI Taxonomy" id="3848"/>
    <lineage>
        <taxon>Eukaryota</taxon>
        <taxon>Viridiplantae</taxon>
        <taxon>Streptophyta</taxon>
        <taxon>Embryophyta</taxon>
        <taxon>Tracheophyta</taxon>
        <taxon>Spermatophyta</taxon>
        <taxon>Magnoliopsida</taxon>
        <taxon>eudicotyledons</taxon>
        <taxon>Gunneridae</taxon>
        <taxon>Pentapetalae</taxon>
        <taxon>rosids</taxon>
        <taxon>fabids</taxon>
        <taxon>Fabales</taxon>
        <taxon>Fabaceae</taxon>
        <taxon>Papilionoideae</taxon>
        <taxon>50 kb inversion clade</taxon>
        <taxon>NPAAA clade</taxon>
        <taxon>indigoferoid/millettioid clade</taxon>
        <taxon>Phaseoleae</taxon>
        <taxon>Glycine</taxon>
        <taxon>Glycine subgen. Soja</taxon>
    </lineage>
</organism>
<accession>A0A0B2RKU1</accession>
<reference evidence="4" key="1">
    <citation type="submission" date="2014-07" db="EMBL/GenBank/DDBJ databases">
        <title>Identification of a novel salt tolerance gene in wild soybean by whole-genome sequencing.</title>
        <authorList>
            <person name="Lam H.-M."/>
            <person name="Qi X."/>
            <person name="Li M.-W."/>
            <person name="Liu X."/>
            <person name="Xie M."/>
            <person name="Ni M."/>
            <person name="Xu X."/>
        </authorList>
    </citation>
    <scope>NUCLEOTIDE SEQUENCE [LARGE SCALE GENOMIC DNA]</scope>
    <source>
        <tissue evidence="4">Root</tissue>
    </source>
</reference>
<dbReference type="SUPFAM" id="SSF51197">
    <property type="entry name" value="Clavaminate synthase-like"/>
    <property type="match status" value="1"/>
</dbReference>
<evidence type="ECO:0000259" key="3">
    <source>
        <dbReference type="Pfam" id="PF14226"/>
    </source>
</evidence>
<dbReference type="InterPro" id="IPR027443">
    <property type="entry name" value="IPNS-like_sf"/>
</dbReference>
<dbReference type="GO" id="GO:0046872">
    <property type="term" value="F:metal ion binding"/>
    <property type="evidence" value="ECO:0007669"/>
    <property type="project" value="UniProtKB-KW"/>
</dbReference>
<proteinExistence type="predicted"/>
<name>A0A0B2RKU1_GLYSO</name>